<dbReference type="PANTHER" id="PTHR33215">
    <property type="entry name" value="PROTEIN DISTAL ANTENNA"/>
    <property type="match status" value="1"/>
</dbReference>
<dbReference type="SUPFAM" id="SSF46689">
    <property type="entry name" value="Homeodomain-like"/>
    <property type="match status" value="1"/>
</dbReference>
<comment type="similarity">
    <text evidence="1">Belongs to the transposase 8 family.</text>
</comment>
<organism evidence="2 3">
    <name type="scientific">Marinomonas pontica</name>
    <dbReference type="NCBI Taxonomy" id="264739"/>
    <lineage>
        <taxon>Bacteria</taxon>
        <taxon>Pseudomonadati</taxon>
        <taxon>Pseudomonadota</taxon>
        <taxon>Gammaproteobacteria</taxon>
        <taxon>Oceanospirillales</taxon>
        <taxon>Oceanospirillaceae</taxon>
        <taxon>Marinomonas</taxon>
    </lineage>
</organism>
<evidence type="ECO:0000313" key="2">
    <source>
        <dbReference type="EMBL" id="BDX02321.1"/>
    </source>
</evidence>
<keyword evidence="3" id="KW-1185">Reference proteome</keyword>
<protein>
    <submittedName>
        <fullName evidence="2">Transposase</fullName>
    </submittedName>
</protein>
<dbReference type="PANTHER" id="PTHR33215:SF12">
    <property type="entry name" value="TRANSPOSASE INSN FOR INSERTION SEQUENCE ELEMENT IS911A-RELATED"/>
    <property type="match status" value="1"/>
</dbReference>
<proteinExistence type="inferred from homology"/>
<evidence type="ECO:0000256" key="1">
    <source>
        <dbReference type="ARBA" id="ARBA00009964"/>
    </source>
</evidence>
<accession>A0ABM8FDA4</accession>
<dbReference type="InterPro" id="IPR002514">
    <property type="entry name" value="Transposase_8"/>
</dbReference>
<name>A0ABM8FDA4_9GAMM</name>
<dbReference type="Gene3D" id="1.10.10.60">
    <property type="entry name" value="Homeodomain-like"/>
    <property type="match status" value="1"/>
</dbReference>
<dbReference type="InterPro" id="IPR009057">
    <property type="entry name" value="Homeodomain-like_sf"/>
</dbReference>
<reference evidence="2 3" key="1">
    <citation type="submission" date="2023-01" db="EMBL/GenBank/DDBJ databases">
        <title>Complete genome sequence of Marinomonas pontica strain 200518_36.</title>
        <authorList>
            <person name="Ueki S."/>
            <person name="Gajardo G."/>
            <person name="Maruyama F."/>
        </authorList>
    </citation>
    <scope>NUCLEOTIDE SEQUENCE [LARGE SCALE GENOMIC DNA]</scope>
    <source>
        <strain evidence="2 3">200518_36</strain>
    </source>
</reference>
<gene>
    <name evidence="2" type="ORF">MACH16_10690</name>
</gene>
<dbReference type="EMBL" id="AP027271">
    <property type="protein sequence ID" value="BDX02321.1"/>
    <property type="molecule type" value="Genomic_DNA"/>
</dbReference>
<dbReference type="InterPro" id="IPR051839">
    <property type="entry name" value="RD_transcriptional_regulator"/>
</dbReference>
<dbReference type="Proteomes" id="UP001307608">
    <property type="component" value="Chromosome"/>
</dbReference>
<dbReference type="Pfam" id="PF01527">
    <property type="entry name" value="HTH_Tnp_1"/>
    <property type="match status" value="1"/>
</dbReference>
<sequence length="103" mass="11838">MKNRTRRTFSTEFKLEAAQLVTEQGYSIIEAAKAMNVSKSAMDRWVRQLKQEYQGITPKASPLTPEQIEIRELKKKISNLEEHNDILKKATALLMSDSLNNSR</sequence>
<evidence type="ECO:0000313" key="3">
    <source>
        <dbReference type="Proteomes" id="UP001307608"/>
    </source>
</evidence>